<proteinExistence type="predicted"/>
<dbReference type="Pfam" id="PF04577">
    <property type="entry name" value="Glyco_transf_61"/>
    <property type="match status" value="1"/>
</dbReference>
<keyword evidence="3" id="KW-1185">Reference proteome</keyword>
<evidence type="ECO:0000313" key="3">
    <source>
        <dbReference type="Proteomes" id="UP001196565"/>
    </source>
</evidence>
<feature type="domain" description="Glycosyltransferase 61 catalytic" evidence="1">
    <location>
        <begin position="250"/>
        <end position="418"/>
    </location>
</feature>
<accession>A0ABS7A4D8</accession>
<dbReference type="InterPro" id="IPR049625">
    <property type="entry name" value="Glyco_transf_61_cat"/>
</dbReference>
<protein>
    <submittedName>
        <fullName evidence="2">Glycosyltransferase family 61 protein</fullName>
    </submittedName>
</protein>
<dbReference type="RefSeq" id="WP_219761796.1">
    <property type="nucleotide sequence ID" value="NZ_JAHYBZ010000002.1"/>
</dbReference>
<dbReference type="EMBL" id="JAHYBZ010000002">
    <property type="protein sequence ID" value="MBW6397169.1"/>
    <property type="molecule type" value="Genomic_DNA"/>
</dbReference>
<reference evidence="2 3" key="1">
    <citation type="submission" date="2021-07" db="EMBL/GenBank/DDBJ databases">
        <authorList>
            <person name="So Y."/>
        </authorList>
    </citation>
    <scope>NUCLEOTIDE SEQUENCE [LARGE SCALE GENOMIC DNA]</scope>
    <source>
        <strain evidence="2 3">HJA6</strain>
    </source>
</reference>
<name>A0ABS7A4D8_9PROT</name>
<gene>
    <name evidence="2" type="ORF">KPL78_04875</name>
</gene>
<comment type="caution">
    <text evidence="2">The sequence shown here is derived from an EMBL/GenBank/DDBJ whole genome shotgun (WGS) entry which is preliminary data.</text>
</comment>
<evidence type="ECO:0000259" key="1">
    <source>
        <dbReference type="Pfam" id="PF04577"/>
    </source>
</evidence>
<evidence type="ECO:0000313" key="2">
    <source>
        <dbReference type="EMBL" id="MBW6397169.1"/>
    </source>
</evidence>
<dbReference type="Proteomes" id="UP001196565">
    <property type="component" value="Unassembled WGS sequence"/>
</dbReference>
<organism evidence="2 3">
    <name type="scientific">Roseomonas alba</name>
    <dbReference type="NCBI Taxonomy" id="2846776"/>
    <lineage>
        <taxon>Bacteria</taxon>
        <taxon>Pseudomonadati</taxon>
        <taxon>Pseudomonadota</taxon>
        <taxon>Alphaproteobacteria</taxon>
        <taxon>Acetobacterales</taxon>
        <taxon>Roseomonadaceae</taxon>
        <taxon>Roseomonas</taxon>
    </lineage>
</organism>
<sequence>MDSEPQSPAEARDHRRFCDEQMRRPIHTHDAASLNAVWAAAMRSGHAEARDWVVTAAIRASLPPEGRVRLALRLAHAMRAEDAFGVLLADPDVFSGEAAKGEAVSTLRLILLNNGTPEWIREVARMLGRRLCRVSDDGGERTGFVFPVQSPLLPAAYPCEVLLAPGAPPSAGPAIERHLHSIEDALVKAGTPEVRLYRDVLVNREGQMWRADGSMIRSEWRVLPEASRIASATAPRVEEAVLAICPNNVYHWFTDWMTSIAWRFADGVPDLPVLVRDDAPPYVPESLELAGGSALSCIPVGDAVAVGRLYVTGRPGVRLDPEGAAGGLFRKMVAAALDGREPPRTGPVYISRRDARRRKAANDEALEDALVAEGIRPITLTEMSLRDRIVAMRGATAIVSQHGAGLCMIFAAPPGTPVFEVLPHMAGTLRNRLCFARMSRMLGHRHRIWLEDCDQQREYWTADVPRIIASAREFLAG</sequence>